<dbReference type="InterPro" id="IPR011004">
    <property type="entry name" value="Trimer_LpxA-like_sf"/>
</dbReference>
<dbReference type="InterPro" id="IPR041561">
    <property type="entry name" value="PglD_N"/>
</dbReference>
<feature type="binding site" evidence="2">
    <location>
        <begin position="39"/>
        <end position="40"/>
    </location>
    <ligand>
        <name>substrate</name>
    </ligand>
</feature>
<dbReference type="Pfam" id="PF14602">
    <property type="entry name" value="Hexapep_2"/>
    <property type="match status" value="1"/>
</dbReference>
<evidence type="ECO:0000313" key="4">
    <source>
        <dbReference type="EMBL" id="OEH85515.1"/>
    </source>
</evidence>
<feature type="site" description="Increases basicity of active site His" evidence="1">
    <location>
        <position position="163"/>
    </location>
</feature>
<dbReference type="SUPFAM" id="SSF51161">
    <property type="entry name" value="Trimeric LpxA-like enzymes"/>
    <property type="match status" value="1"/>
</dbReference>
<evidence type="ECO:0000259" key="3">
    <source>
        <dbReference type="Pfam" id="PF17836"/>
    </source>
</evidence>
<evidence type="ECO:0000313" key="5">
    <source>
        <dbReference type="Proteomes" id="UP000095255"/>
    </source>
</evidence>
<keyword evidence="5" id="KW-1185">Reference proteome</keyword>
<dbReference type="Proteomes" id="UP000095255">
    <property type="component" value="Unassembled WGS sequence"/>
</dbReference>
<dbReference type="PANTHER" id="PTHR43300:SF7">
    <property type="entry name" value="UDP-N-ACETYLBACILLOSAMINE N-ACETYLTRANSFERASE"/>
    <property type="match status" value="1"/>
</dbReference>
<evidence type="ECO:0000256" key="2">
    <source>
        <dbReference type="PIRSR" id="PIRSR620019-2"/>
    </source>
</evidence>
<sequence length="232" mass="25049">MEKRALAIIGAGGFGREAAEYARDINRVKPTWNRIGFIDDNSDLSGRIIEGVPVWGTTETIDEQIKEYLGIVLNDGDGNEYLIKRNDIDIVCAIGNPKIKKKAIYSFQHMGFRFVNVIHPTAYLGRNITLGHGIIIGPYSVITTNVRLENHVSINPQCGVGHDCIIGGYTSLYWNVNISGNVEIGKACELGTKSTILQGLSIGSECVVGANAVVTKSIPSNLVVVGVPAKPI</sequence>
<organism evidence="4 5">
    <name type="scientific">Desulfuribacillus stibiiarsenatis</name>
    <dbReference type="NCBI Taxonomy" id="1390249"/>
    <lineage>
        <taxon>Bacteria</taxon>
        <taxon>Bacillati</taxon>
        <taxon>Bacillota</taxon>
        <taxon>Desulfuribacillia</taxon>
        <taxon>Desulfuribacillales</taxon>
        <taxon>Desulfuribacillaceae</taxon>
        <taxon>Desulfuribacillus</taxon>
    </lineage>
</organism>
<protein>
    <recommendedName>
        <fullName evidence="3">PglD N-terminal domain-containing protein</fullName>
    </recommendedName>
</protein>
<dbReference type="CDD" id="cd03360">
    <property type="entry name" value="LbH_AT_putative"/>
    <property type="match status" value="1"/>
</dbReference>
<dbReference type="Gene3D" id="3.40.50.20">
    <property type="match status" value="1"/>
</dbReference>
<gene>
    <name evidence="4" type="ORF">BHU72_05365</name>
</gene>
<dbReference type="PANTHER" id="PTHR43300">
    <property type="entry name" value="ACETYLTRANSFERASE"/>
    <property type="match status" value="1"/>
</dbReference>
<dbReference type="Pfam" id="PF17836">
    <property type="entry name" value="PglD_N"/>
    <property type="match status" value="1"/>
</dbReference>
<evidence type="ECO:0000256" key="1">
    <source>
        <dbReference type="PIRSR" id="PIRSR620019-1"/>
    </source>
</evidence>
<dbReference type="Gene3D" id="2.160.10.10">
    <property type="entry name" value="Hexapeptide repeat proteins"/>
    <property type="match status" value="1"/>
</dbReference>
<dbReference type="EMBL" id="MJAT01000022">
    <property type="protein sequence ID" value="OEH85515.1"/>
    <property type="molecule type" value="Genomic_DNA"/>
</dbReference>
<feature type="active site" description="Proton acceptor" evidence="1">
    <location>
        <position position="162"/>
    </location>
</feature>
<name>A0A1E5L5V8_9FIRM</name>
<proteinExistence type="predicted"/>
<feature type="domain" description="PglD N-terminal" evidence="3">
    <location>
        <begin position="6"/>
        <end position="103"/>
    </location>
</feature>
<dbReference type="RefSeq" id="WP_069702342.1">
    <property type="nucleotide sequence ID" value="NZ_MJAT01000022.1"/>
</dbReference>
<reference evidence="4 5" key="1">
    <citation type="submission" date="2016-09" db="EMBL/GenBank/DDBJ databases">
        <title>Desulfuribacillus arsenicus sp. nov., an obligately anaerobic, dissimilatory arsenic- and antimonate-reducing bacterium isolated from anoxic sediments.</title>
        <authorList>
            <person name="Abin C.A."/>
            <person name="Hollibaugh J.T."/>
        </authorList>
    </citation>
    <scope>NUCLEOTIDE SEQUENCE [LARGE SCALE GENOMIC DNA]</scope>
    <source>
        <strain evidence="4 5">MLFW-2</strain>
    </source>
</reference>
<dbReference type="InterPro" id="IPR050179">
    <property type="entry name" value="Trans_hexapeptide_repeat"/>
</dbReference>
<dbReference type="NCBIfam" id="TIGR03570">
    <property type="entry name" value="NeuD_NnaD"/>
    <property type="match status" value="1"/>
</dbReference>
<comment type="caution">
    <text evidence="4">The sequence shown here is derived from an EMBL/GenBank/DDBJ whole genome shotgun (WGS) entry which is preliminary data.</text>
</comment>
<dbReference type="InterPro" id="IPR020019">
    <property type="entry name" value="AcTrfase_PglD-like"/>
</dbReference>
<accession>A0A1E5L5V8</accession>
<dbReference type="InterPro" id="IPR001451">
    <property type="entry name" value="Hexapep"/>
</dbReference>
<dbReference type="OrthoDB" id="9794407at2"/>
<feature type="binding site" evidence="2">
    <location>
        <position position="95"/>
    </location>
    <ligand>
        <name>substrate</name>
    </ligand>
</feature>
<dbReference type="AlphaFoldDB" id="A0A1E5L5V8"/>
<dbReference type="STRING" id="1390249.BHU72_05365"/>